<sequence>MIGLLALTLLSCGRFPVANDLYLFFGSSTESFSTGLNTNADRRFTVMVRTDALTDDAAAKVASAKLFVGSQTFQGHYFPGEAGDTYYQFNAGNRCSAYLKGDNVTFGYEIYDQSGHVLQQKSVTVPHIDGC</sequence>
<gene>
    <name evidence="1" type="ORF">DAETH_15280</name>
</gene>
<reference evidence="1" key="1">
    <citation type="submission" date="2022-07" db="EMBL/GenBank/DDBJ databases">
        <title>Complete Genome Sequence of the Radioresistant Bacterium Deinococcus aetherius ST0316, Isolated from the Air Dust collected in Lower Stratosphere above Japan.</title>
        <authorList>
            <person name="Satoh K."/>
            <person name="Hagiwara K."/>
            <person name="Katsumata K."/>
            <person name="Kubo A."/>
            <person name="Yokobori S."/>
            <person name="Yamagishi A."/>
            <person name="Oono Y."/>
            <person name="Narumi I."/>
        </authorList>
    </citation>
    <scope>NUCLEOTIDE SEQUENCE</scope>
    <source>
        <strain evidence="1">ST0316</strain>
    </source>
</reference>
<name>A0ABM8ACN8_9DEIO</name>
<protein>
    <recommendedName>
        <fullName evidence="3">Lipoprotein</fullName>
    </recommendedName>
</protein>
<evidence type="ECO:0000313" key="2">
    <source>
        <dbReference type="Proteomes" id="UP001064971"/>
    </source>
</evidence>
<dbReference type="EMBL" id="AP026560">
    <property type="protein sequence ID" value="BDP41559.1"/>
    <property type="molecule type" value="Genomic_DNA"/>
</dbReference>
<evidence type="ECO:0008006" key="3">
    <source>
        <dbReference type="Google" id="ProtNLM"/>
    </source>
</evidence>
<dbReference type="RefSeq" id="WP_264777315.1">
    <property type="nucleotide sequence ID" value="NZ_AP026560.1"/>
</dbReference>
<proteinExistence type="predicted"/>
<evidence type="ECO:0000313" key="1">
    <source>
        <dbReference type="EMBL" id="BDP41559.1"/>
    </source>
</evidence>
<accession>A0ABM8ACN8</accession>
<dbReference type="Proteomes" id="UP001064971">
    <property type="component" value="Chromosome"/>
</dbReference>
<keyword evidence="2" id="KW-1185">Reference proteome</keyword>
<organism evidence="1 2">
    <name type="scientific">Deinococcus aetherius</name>
    <dbReference type="NCBI Taxonomy" id="200252"/>
    <lineage>
        <taxon>Bacteria</taxon>
        <taxon>Thermotogati</taxon>
        <taxon>Deinococcota</taxon>
        <taxon>Deinococci</taxon>
        <taxon>Deinococcales</taxon>
        <taxon>Deinococcaceae</taxon>
        <taxon>Deinococcus</taxon>
    </lineage>
</organism>